<accession>A0A2Z6ZX29</accession>
<evidence type="ECO:0000313" key="1">
    <source>
        <dbReference type="EMBL" id="KZV13611.1"/>
    </source>
</evidence>
<organism evidence="1 2">
    <name type="scientific">Dorcoceras hygrometricum</name>
    <dbReference type="NCBI Taxonomy" id="472368"/>
    <lineage>
        <taxon>Eukaryota</taxon>
        <taxon>Viridiplantae</taxon>
        <taxon>Streptophyta</taxon>
        <taxon>Embryophyta</taxon>
        <taxon>Tracheophyta</taxon>
        <taxon>Spermatophyta</taxon>
        <taxon>Magnoliopsida</taxon>
        <taxon>eudicotyledons</taxon>
        <taxon>Gunneridae</taxon>
        <taxon>Pentapetalae</taxon>
        <taxon>asterids</taxon>
        <taxon>lamiids</taxon>
        <taxon>Lamiales</taxon>
        <taxon>Gesneriaceae</taxon>
        <taxon>Didymocarpoideae</taxon>
        <taxon>Trichosporeae</taxon>
        <taxon>Loxocarpinae</taxon>
        <taxon>Dorcoceras</taxon>
    </lineage>
</organism>
<sequence>MAATPPRMAAPHRVHERACDRALAARCHAHWLRMVANCWAPLHAWRSTVAAGLAQLHAPIVGRIARLRRGSRGSARPYAARYMAAAAAVRRVSRQCYDG</sequence>
<evidence type="ECO:0000313" key="2">
    <source>
        <dbReference type="Proteomes" id="UP000250235"/>
    </source>
</evidence>
<name>A0A2Z6ZX29_9LAMI</name>
<gene>
    <name evidence="1" type="ORF">F511_45227</name>
</gene>
<protein>
    <submittedName>
        <fullName evidence="1">Uncharacterized protein</fullName>
    </submittedName>
</protein>
<keyword evidence="2" id="KW-1185">Reference proteome</keyword>
<dbReference type="EMBL" id="KV032592">
    <property type="protein sequence ID" value="KZV13611.1"/>
    <property type="molecule type" value="Genomic_DNA"/>
</dbReference>
<dbReference type="AlphaFoldDB" id="A0A2Z6ZX29"/>
<dbReference type="Proteomes" id="UP000250235">
    <property type="component" value="Unassembled WGS sequence"/>
</dbReference>
<reference evidence="1 2" key="1">
    <citation type="journal article" date="2015" name="Proc. Natl. Acad. Sci. U.S.A.">
        <title>The resurrection genome of Boea hygrometrica: A blueprint for survival of dehydration.</title>
        <authorList>
            <person name="Xiao L."/>
            <person name="Yang G."/>
            <person name="Zhang L."/>
            <person name="Yang X."/>
            <person name="Zhao S."/>
            <person name="Ji Z."/>
            <person name="Zhou Q."/>
            <person name="Hu M."/>
            <person name="Wang Y."/>
            <person name="Chen M."/>
            <person name="Xu Y."/>
            <person name="Jin H."/>
            <person name="Xiao X."/>
            <person name="Hu G."/>
            <person name="Bao F."/>
            <person name="Hu Y."/>
            <person name="Wan P."/>
            <person name="Li L."/>
            <person name="Deng X."/>
            <person name="Kuang T."/>
            <person name="Xiang C."/>
            <person name="Zhu J.K."/>
            <person name="Oliver M.J."/>
            <person name="He Y."/>
        </authorList>
    </citation>
    <scope>NUCLEOTIDE SEQUENCE [LARGE SCALE GENOMIC DNA]</scope>
    <source>
        <strain evidence="2">cv. XS01</strain>
    </source>
</reference>
<proteinExistence type="predicted"/>